<keyword evidence="1" id="KW-0812">Transmembrane</keyword>
<organism evidence="2 3">
    <name type="scientific">Streptomyces fildesensis</name>
    <dbReference type="NCBI Taxonomy" id="375757"/>
    <lineage>
        <taxon>Bacteria</taxon>
        <taxon>Bacillati</taxon>
        <taxon>Actinomycetota</taxon>
        <taxon>Actinomycetes</taxon>
        <taxon>Kitasatosporales</taxon>
        <taxon>Streptomycetaceae</taxon>
        <taxon>Streptomyces</taxon>
    </lineage>
</organism>
<keyword evidence="3" id="KW-1185">Reference proteome</keyword>
<evidence type="ECO:0000256" key="1">
    <source>
        <dbReference type="SAM" id="Phobius"/>
    </source>
</evidence>
<dbReference type="Proteomes" id="UP001614394">
    <property type="component" value="Unassembled WGS sequence"/>
</dbReference>
<dbReference type="EMBL" id="JBITYG010000006">
    <property type="protein sequence ID" value="MFI9103170.1"/>
    <property type="molecule type" value="Genomic_DNA"/>
</dbReference>
<keyword evidence="1" id="KW-0472">Membrane</keyword>
<reference evidence="2 3" key="1">
    <citation type="submission" date="2024-10" db="EMBL/GenBank/DDBJ databases">
        <title>The Natural Products Discovery Center: Release of the First 8490 Sequenced Strains for Exploring Actinobacteria Biosynthetic Diversity.</title>
        <authorList>
            <person name="Kalkreuter E."/>
            <person name="Kautsar S.A."/>
            <person name="Yang D."/>
            <person name="Bader C.D."/>
            <person name="Teijaro C.N."/>
            <person name="Fluegel L."/>
            <person name="Davis C.M."/>
            <person name="Simpson J.R."/>
            <person name="Lauterbach L."/>
            <person name="Steele A.D."/>
            <person name="Gui C."/>
            <person name="Meng S."/>
            <person name="Li G."/>
            <person name="Viehrig K."/>
            <person name="Ye F."/>
            <person name="Su P."/>
            <person name="Kiefer A.F."/>
            <person name="Nichols A."/>
            <person name="Cepeda A.J."/>
            <person name="Yan W."/>
            <person name="Fan B."/>
            <person name="Jiang Y."/>
            <person name="Adhikari A."/>
            <person name="Zheng C.-J."/>
            <person name="Schuster L."/>
            <person name="Cowan T.M."/>
            <person name="Smanski M.J."/>
            <person name="Chevrette M.G."/>
            <person name="De Carvalho L.P.S."/>
            <person name="Shen B."/>
        </authorList>
    </citation>
    <scope>NUCLEOTIDE SEQUENCE [LARGE SCALE GENOMIC DNA]</scope>
    <source>
        <strain evidence="2 3">NPDC053399</strain>
    </source>
</reference>
<accession>A0ABW8CCQ9</accession>
<name>A0ABW8CCQ9_9ACTN</name>
<proteinExistence type="predicted"/>
<dbReference type="RefSeq" id="WP_399652263.1">
    <property type="nucleotide sequence ID" value="NZ_JBITYG010000006.1"/>
</dbReference>
<comment type="caution">
    <text evidence="2">The sequence shown here is derived from an EMBL/GenBank/DDBJ whole genome shotgun (WGS) entry which is preliminary data.</text>
</comment>
<protein>
    <submittedName>
        <fullName evidence="2">Uncharacterized protein</fullName>
    </submittedName>
</protein>
<gene>
    <name evidence="2" type="ORF">ACIGXA_21875</name>
</gene>
<evidence type="ECO:0000313" key="3">
    <source>
        <dbReference type="Proteomes" id="UP001614394"/>
    </source>
</evidence>
<sequence length="91" mass="9763">MIRAAGVLSGQVRAFFVQLFGAGTLAGVFVALDDGPDHPVFPGVGFITIPELSWRHSPQATGRAGQLAVQPSWVAHWWVNRAERRTAGVVV</sequence>
<feature type="transmembrane region" description="Helical" evidence="1">
    <location>
        <begin position="12"/>
        <end position="32"/>
    </location>
</feature>
<keyword evidence="1" id="KW-1133">Transmembrane helix</keyword>
<evidence type="ECO:0000313" key="2">
    <source>
        <dbReference type="EMBL" id="MFI9103170.1"/>
    </source>
</evidence>